<organism evidence="1 2">
    <name type="scientific">Luteitalea pratensis</name>
    <dbReference type="NCBI Taxonomy" id="1855912"/>
    <lineage>
        <taxon>Bacteria</taxon>
        <taxon>Pseudomonadati</taxon>
        <taxon>Acidobacteriota</taxon>
        <taxon>Vicinamibacteria</taxon>
        <taxon>Vicinamibacterales</taxon>
        <taxon>Vicinamibacteraceae</taxon>
        <taxon>Luteitalea</taxon>
    </lineage>
</organism>
<evidence type="ECO:0000313" key="1">
    <source>
        <dbReference type="EMBL" id="AMY11241.1"/>
    </source>
</evidence>
<reference evidence="1 2" key="1">
    <citation type="journal article" date="2016" name="Genome Announc.">
        <title>First Complete Genome Sequence of a Subdivision 6 Acidobacterium Strain.</title>
        <authorList>
            <person name="Huang S."/>
            <person name="Vieira S."/>
            <person name="Bunk B."/>
            <person name="Riedel T."/>
            <person name="Sproer C."/>
            <person name="Overmann J."/>
        </authorList>
    </citation>
    <scope>NUCLEOTIDE SEQUENCE [LARGE SCALE GENOMIC DNA]</scope>
    <source>
        <strain evidence="2">DSM 100886 HEG_-6_39</strain>
    </source>
</reference>
<sequence length="248" mass="26824">MHETDATSPAATDIGAFCRAVEAHLCRVNGGHLVRIVGPAFELVAGWAKDGMPLRIVLHGVDRTVARLTAKGPRRRPVRIEFCEADVRDAADQWRRAVGVHAATSMATTPAVPEVTTSRLPSLPKHLERVLVRLSAVTATSALPSALSEAVAATISVVDACLDASRGARGEARTRIIERLVTIEHTLTQAARSSLPEARRQELLEQVRGELSPYRAQMPANAFRDAEDALSGELARRHFSLPQVRLDG</sequence>
<name>A0A143PS78_LUTPR</name>
<dbReference type="STRING" id="1855912.LuPra_04488"/>
<protein>
    <submittedName>
        <fullName evidence="1">Uncharacterized protein</fullName>
    </submittedName>
</protein>
<evidence type="ECO:0000313" key="2">
    <source>
        <dbReference type="Proteomes" id="UP000076079"/>
    </source>
</evidence>
<gene>
    <name evidence="1" type="ORF">LuPra_04488</name>
</gene>
<proteinExistence type="predicted"/>
<dbReference type="RefSeq" id="WP_110172806.1">
    <property type="nucleotide sequence ID" value="NZ_CP015136.1"/>
</dbReference>
<accession>A0A143PS78</accession>
<dbReference type="KEGG" id="abac:LuPra_04488"/>
<dbReference type="EMBL" id="CP015136">
    <property type="protein sequence ID" value="AMY11241.1"/>
    <property type="molecule type" value="Genomic_DNA"/>
</dbReference>
<dbReference type="AlphaFoldDB" id="A0A143PS78"/>
<keyword evidence="2" id="KW-1185">Reference proteome</keyword>
<dbReference type="Proteomes" id="UP000076079">
    <property type="component" value="Chromosome"/>
</dbReference>
<reference evidence="2" key="2">
    <citation type="submission" date="2016-04" db="EMBL/GenBank/DDBJ databases">
        <title>First Complete Genome Sequence of a Subdivision 6 Acidobacterium.</title>
        <authorList>
            <person name="Huang S."/>
            <person name="Vieira S."/>
            <person name="Bunk B."/>
            <person name="Riedel T."/>
            <person name="Sproeer C."/>
            <person name="Overmann J."/>
        </authorList>
    </citation>
    <scope>NUCLEOTIDE SEQUENCE [LARGE SCALE GENOMIC DNA]</scope>
    <source>
        <strain evidence="2">DSM 100886 HEG_-6_39</strain>
    </source>
</reference>